<dbReference type="InterPro" id="IPR017853">
    <property type="entry name" value="GH"/>
</dbReference>
<dbReference type="eggNOG" id="COG3693">
    <property type="taxonomic scope" value="Bacteria"/>
</dbReference>
<organism evidence="2 3">
    <name type="scientific">Gordonia sputi NBRC 100414</name>
    <dbReference type="NCBI Taxonomy" id="1089453"/>
    <lineage>
        <taxon>Bacteria</taxon>
        <taxon>Bacillati</taxon>
        <taxon>Actinomycetota</taxon>
        <taxon>Actinomycetes</taxon>
        <taxon>Mycobacteriales</taxon>
        <taxon>Gordoniaceae</taxon>
        <taxon>Gordonia</taxon>
    </lineage>
</organism>
<feature type="chain" id="PRO_5039309836" description="Glycoside hydrolase family 5 domain-containing protein" evidence="1">
    <location>
        <begin position="34"/>
        <end position="362"/>
    </location>
</feature>
<proteinExistence type="predicted"/>
<reference evidence="2 3" key="1">
    <citation type="submission" date="2012-02" db="EMBL/GenBank/DDBJ databases">
        <title>Whole genome shotgun sequence of Gordonia sputi NBRC 100414.</title>
        <authorList>
            <person name="Yoshida I."/>
            <person name="Hosoyama A."/>
            <person name="Tsuchikane K."/>
            <person name="Katsumata H."/>
            <person name="Yamazaki S."/>
            <person name="Fujita N."/>
        </authorList>
    </citation>
    <scope>NUCLEOTIDE SEQUENCE [LARGE SCALE GENOMIC DNA]</scope>
    <source>
        <strain evidence="2 3">NBRC 100414</strain>
    </source>
</reference>
<dbReference type="SUPFAM" id="SSF51445">
    <property type="entry name" value="(Trans)glycosidases"/>
    <property type="match status" value="1"/>
</dbReference>
<comment type="caution">
    <text evidence="2">The sequence shown here is derived from an EMBL/GenBank/DDBJ whole genome shotgun (WGS) entry which is preliminary data.</text>
</comment>
<keyword evidence="3" id="KW-1185">Reference proteome</keyword>
<dbReference type="RefSeq" id="WP_005203063.1">
    <property type="nucleotide sequence ID" value="NZ_BAFC01000022.1"/>
</dbReference>
<evidence type="ECO:0008006" key="4">
    <source>
        <dbReference type="Google" id="ProtNLM"/>
    </source>
</evidence>
<name>H5TWP8_9ACTN</name>
<feature type="signal peptide" evidence="1">
    <location>
        <begin position="1"/>
        <end position="33"/>
    </location>
</feature>
<evidence type="ECO:0000313" key="2">
    <source>
        <dbReference type="EMBL" id="GAB37906.1"/>
    </source>
</evidence>
<dbReference type="Gene3D" id="3.20.20.80">
    <property type="entry name" value="Glycosidases"/>
    <property type="match status" value="1"/>
</dbReference>
<keyword evidence="1" id="KW-0732">Signal</keyword>
<dbReference type="InterPro" id="IPR051923">
    <property type="entry name" value="Glycosyl_Hydrolase_39"/>
</dbReference>
<evidence type="ECO:0000313" key="3">
    <source>
        <dbReference type="Proteomes" id="UP000005845"/>
    </source>
</evidence>
<dbReference type="PANTHER" id="PTHR12631">
    <property type="entry name" value="ALPHA-L-IDURONIDASE"/>
    <property type="match status" value="1"/>
</dbReference>
<accession>H5TWP8</accession>
<evidence type="ECO:0000256" key="1">
    <source>
        <dbReference type="SAM" id="SignalP"/>
    </source>
</evidence>
<dbReference type="EMBL" id="BAFC01000022">
    <property type="protein sequence ID" value="GAB37906.1"/>
    <property type="molecule type" value="Genomic_DNA"/>
</dbReference>
<dbReference type="AlphaFoldDB" id="H5TWP8"/>
<dbReference type="PANTHER" id="PTHR12631:SF10">
    <property type="entry name" value="BETA-XYLOSIDASE-LIKE PROTEIN-RELATED"/>
    <property type="match status" value="1"/>
</dbReference>
<dbReference type="Proteomes" id="UP000005845">
    <property type="component" value="Unassembled WGS sequence"/>
</dbReference>
<sequence length="362" mass="38316">MRVKCAATRSLVVVATIALFVGSILVGSSAARADVIAPAAGYGFAQGAPQLTMSAADLNRELDAVSKTNGQWLRVLVNWSAIESTKGTYNWAVTDRVISAARAHKLKVLSLVLSTPAWARRGGALAGMYAPPSNPASIAPFLKAFIKRYPDVTRHEIWNEPNLPAFWGLYPANPTEYTALLKASYTAIKEVQPSSTVVAAGMSPGAGAVDFVTKMYAAGAKNYFDATAMHPYVFPKGINSTPNGWSETQQIRSVMTSNGDSGKKIWLTEMGAPTRPAAGTSGSSNLGLGSLGFGATDMVTQQEQATQIVDVLRAAGQSGYCGPAFIYSVRDQGTSSNNREDNFGALLTNNWQPKIAATVLAK</sequence>
<gene>
    <name evidence="2" type="ORF">GOSPT_022_02530</name>
</gene>
<protein>
    <recommendedName>
        <fullName evidence="4">Glycoside hydrolase family 5 domain-containing protein</fullName>
    </recommendedName>
</protein>
<dbReference type="GO" id="GO:0004553">
    <property type="term" value="F:hydrolase activity, hydrolyzing O-glycosyl compounds"/>
    <property type="evidence" value="ECO:0007669"/>
    <property type="project" value="TreeGrafter"/>
</dbReference>